<dbReference type="EMBL" id="BBVC01000102">
    <property type="protein sequence ID" value="GAO98931.1"/>
    <property type="molecule type" value="Genomic_DNA"/>
</dbReference>
<accession>A0A0K8MEI6</accession>
<dbReference type="PANTHER" id="PTHR11735:SF11">
    <property type="entry name" value="TRNA THREONYLCARBAMOYLADENOSINE BIOSYNTHESIS PROTEIN TSAB"/>
    <property type="match status" value="1"/>
</dbReference>
<reference evidence="2 3" key="1">
    <citation type="submission" date="2015-03" db="EMBL/GenBank/DDBJ databases">
        <title>Caedibacter varicaedens, whole genome shotgun sequence.</title>
        <authorList>
            <person name="Suzuki H."/>
            <person name="Dapper A.L."/>
            <person name="Gibson A.K."/>
            <person name="Jackson C."/>
            <person name="Lee H."/>
            <person name="Pejaver V.R."/>
            <person name="Doak T."/>
            <person name="Lynch M."/>
        </authorList>
    </citation>
    <scope>NUCLEOTIDE SEQUENCE [LARGE SCALE GENOMIC DNA]</scope>
</reference>
<dbReference type="PANTHER" id="PTHR11735">
    <property type="entry name" value="TRNA N6-ADENOSINE THREONYLCARBAMOYLTRANSFERASE"/>
    <property type="match status" value="1"/>
</dbReference>
<dbReference type="AlphaFoldDB" id="A0A0K8MEI6"/>
<dbReference type="STRING" id="1629334.Cva_01601"/>
<dbReference type="SUPFAM" id="SSF53067">
    <property type="entry name" value="Actin-like ATPase domain"/>
    <property type="match status" value="1"/>
</dbReference>
<feature type="domain" description="Gcp-like" evidence="1">
    <location>
        <begin position="38"/>
        <end position="107"/>
    </location>
</feature>
<dbReference type="NCBIfam" id="TIGR03725">
    <property type="entry name" value="T6A_YeaZ"/>
    <property type="match status" value="1"/>
</dbReference>
<organism evidence="2 3">
    <name type="scientific">Caedimonas varicaedens</name>
    <dbReference type="NCBI Taxonomy" id="1629334"/>
    <lineage>
        <taxon>Bacteria</taxon>
        <taxon>Pseudomonadati</taxon>
        <taxon>Pseudomonadota</taxon>
        <taxon>Alphaproteobacteria</taxon>
        <taxon>Holosporales</taxon>
        <taxon>Caedimonadaceae</taxon>
        <taxon>Caedimonas</taxon>
    </lineage>
</organism>
<gene>
    <name evidence="2" type="primary">tsaB</name>
    <name evidence="2" type="ORF">Cva_01601</name>
</gene>
<proteinExistence type="predicted"/>
<dbReference type="OrthoDB" id="9809995at2"/>
<dbReference type="Gene3D" id="3.30.420.40">
    <property type="match status" value="2"/>
</dbReference>
<comment type="caution">
    <text evidence="2">The sequence shown here is derived from an EMBL/GenBank/DDBJ whole genome shotgun (WGS) entry which is preliminary data.</text>
</comment>
<dbReference type="Proteomes" id="UP000036771">
    <property type="component" value="Unassembled WGS sequence"/>
</dbReference>
<evidence type="ECO:0000313" key="3">
    <source>
        <dbReference type="Proteomes" id="UP000036771"/>
    </source>
</evidence>
<protein>
    <submittedName>
        <fullName evidence="2">tRNA threonylcarbamoyladenosine biosynthesis protein TsaB</fullName>
    </submittedName>
</protein>
<sequence>MIILAIDSANFSTSVALQEGKKILAYAENRTTHAGDTILLPMIESLFKGISLSIQDITHIAVTLGPGSFTGTRVGIASARGLSLALEVPILAVNSFEWVAHSYNRKNSIDASLLVALESKREESFVSLFSPELKVLREATYLRPDQLSEYIGTHQPVMTGNAASYFCTGQDSWMPDAQDLALYTQEKLAGGASFEPCIPFYLRPPEISFAKK</sequence>
<keyword evidence="3" id="KW-1185">Reference proteome</keyword>
<dbReference type="InterPro" id="IPR000905">
    <property type="entry name" value="Gcp-like_dom"/>
</dbReference>
<dbReference type="InterPro" id="IPR022496">
    <property type="entry name" value="T6A_TsaB"/>
</dbReference>
<evidence type="ECO:0000259" key="1">
    <source>
        <dbReference type="Pfam" id="PF00814"/>
    </source>
</evidence>
<dbReference type="InterPro" id="IPR043129">
    <property type="entry name" value="ATPase_NBD"/>
</dbReference>
<name>A0A0K8MEI6_9PROT</name>
<dbReference type="GO" id="GO:0002949">
    <property type="term" value="P:tRNA threonylcarbamoyladenosine modification"/>
    <property type="evidence" value="ECO:0007669"/>
    <property type="project" value="InterPro"/>
</dbReference>
<dbReference type="GO" id="GO:0005829">
    <property type="term" value="C:cytosol"/>
    <property type="evidence" value="ECO:0007669"/>
    <property type="project" value="TreeGrafter"/>
</dbReference>
<dbReference type="Pfam" id="PF00814">
    <property type="entry name" value="TsaD"/>
    <property type="match status" value="1"/>
</dbReference>
<evidence type="ECO:0000313" key="2">
    <source>
        <dbReference type="EMBL" id="GAO98931.1"/>
    </source>
</evidence>